<comment type="function">
    <text evidence="4">Part of the outer membrane protein assembly complex, which is involved in assembly and insertion of beta-barrel proteins into the outer membrane.</text>
</comment>
<organism evidence="7 8">
    <name type="scientific">Candidatus Aquirickettsiella gammari</name>
    <dbReference type="NCBI Taxonomy" id="2016198"/>
    <lineage>
        <taxon>Bacteria</taxon>
        <taxon>Pseudomonadati</taxon>
        <taxon>Pseudomonadota</taxon>
        <taxon>Gammaproteobacteria</taxon>
        <taxon>Legionellales</taxon>
        <taxon>Coxiellaceae</taxon>
        <taxon>Candidatus Aquirickettsiella</taxon>
    </lineage>
</organism>
<keyword evidence="8" id="KW-1185">Reference proteome</keyword>
<dbReference type="PANTHER" id="PTHR34512">
    <property type="entry name" value="CELL SURFACE PROTEIN"/>
    <property type="match status" value="1"/>
</dbReference>
<feature type="signal peptide" evidence="5">
    <location>
        <begin position="1"/>
        <end position="25"/>
    </location>
</feature>
<keyword evidence="1 4" id="KW-0732">Signal</keyword>
<evidence type="ECO:0000256" key="3">
    <source>
        <dbReference type="ARBA" id="ARBA00023237"/>
    </source>
</evidence>
<evidence type="ECO:0000313" key="8">
    <source>
        <dbReference type="Proteomes" id="UP000226429"/>
    </source>
</evidence>
<comment type="subcellular location">
    <subcellularLocation>
        <location evidence="4">Cell outer membrane</location>
        <topology evidence="4">Lipid-anchor</topology>
    </subcellularLocation>
</comment>
<keyword evidence="2 4" id="KW-0472">Membrane</keyword>
<dbReference type="HAMAP" id="MF_00923">
    <property type="entry name" value="OM_assembly_BamB"/>
    <property type="match status" value="1"/>
</dbReference>
<evidence type="ECO:0000313" key="7">
    <source>
        <dbReference type="EMBL" id="RDH41098.1"/>
    </source>
</evidence>
<name>A0A370CJS3_9COXI</name>
<dbReference type="Proteomes" id="UP000226429">
    <property type="component" value="Unassembled WGS sequence"/>
</dbReference>
<dbReference type="InterPro" id="IPR017687">
    <property type="entry name" value="BamB"/>
</dbReference>
<feature type="chain" id="PRO_5017089246" description="Outer membrane protein assembly factor BamB" evidence="5">
    <location>
        <begin position="26"/>
        <end position="390"/>
    </location>
</feature>
<protein>
    <recommendedName>
        <fullName evidence="4">Outer membrane protein assembly factor BamB</fullName>
    </recommendedName>
</protein>
<dbReference type="SMART" id="SM00564">
    <property type="entry name" value="PQQ"/>
    <property type="match status" value="7"/>
</dbReference>
<proteinExistence type="inferred from homology"/>
<dbReference type="NCBIfam" id="TIGR03300">
    <property type="entry name" value="assembly_YfgL"/>
    <property type="match status" value="1"/>
</dbReference>
<dbReference type="GO" id="GO:0009279">
    <property type="term" value="C:cell outer membrane"/>
    <property type="evidence" value="ECO:0007669"/>
    <property type="project" value="UniProtKB-SubCell"/>
</dbReference>
<dbReference type="PANTHER" id="PTHR34512:SF30">
    <property type="entry name" value="OUTER MEMBRANE PROTEIN ASSEMBLY FACTOR BAMB"/>
    <property type="match status" value="1"/>
</dbReference>
<dbReference type="InterPro" id="IPR015943">
    <property type="entry name" value="WD40/YVTN_repeat-like_dom_sf"/>
</dbReference>
<keyword evidence="4" id="KW-0564">Palmitate</keyword>
<dbReference type="AlphaFoldDB" id="A0A370CJS3"/>
<evidence type="ECO:0000256" key="5">
    <source>
        <dbReference type="SAM" id="SignalP"/>
    </source>
</evidence>
<evidence type="ECO:0000256" key="2">
    <source>
        <dbReference type="ARBA" id="ARBA00023136"/>
    </source>
</evidence>
<reference evidence="7 8" key="2">
    <citation type="journal article" date="2018" name="J. Invertebr. Pathol.">
        <title>'Candidatus Aquirickettsiella gammari' (Gammaproteobacteria: Legionellales: Coxiellaceae): A bacterial pathogen of the freshwater crustacean Gammarus fossarum (Malacostraca: Amphipoda).</title>
        <authorList>
            <person name="Bojko J."/>
            <person name="Dunn A.M."/>
            <person name="Stebbing P.D."/>
            <person name="van Aerle R."/>
            <person name="Bacela-Spychalska K."/>
            <person name="Bean T.P."/>
            <person name="Urrutia A."/>
            <person name="Stentiford G.D."/>
        </authorList>
    </citation>
    <scope>NUCLEOTIDE SEQUENCE [LARGE SCALE GENOMIC DNA]</scope>
    <source>
        <strain evidence="7">RA15029</strain>
    </source>
</reference>
<dbReference type="EMBL" id="NMOS02000001">
    <property type="protein sequence ID" value="RDH41098.1"/>
    <property type="molecule type" value="Genomic_DNA"/>
</dbReference>
<sequence>MKYTMTKIYVRFFTFFCFFVLVACAGLGDDNAPPPAPLSAYPFQFQPVLLWSVATGAGMGEDYLRLSPVIKQEQIFVASKSGTITALELLNGRKLWQETIGQTITSGPAVGEGVLVIVSKQPQIIALAAESGDVLWRTAVSNQVLAPPAISRGRVIFKTVDGQVLALELRTGKHLWTYKHGAPTLVLRPSSAPQIIANKVILGFSDGVLTALSLANGNLLWERSVAYPQGVTMADQLVDIAADPLSSSPIIYVVTYQGKLAAISLQTGRTLWQRPFSSYSGLAIGCSLYVSDSEGGVWAFNRSTGKLLWQQRLLQHRGLTAPVIFGNSLVIADKEGYIHWLSQLDGHPLARDLVHDGASIVASPVVAYPLVCVLTREGGLSAWTHAPLPV</sequence>
<comment type="similarity">
    <text evidence="4">Belongs to the BamB family.</text>
</comment>
<evidence type="ECO:0000256" key="1">
    <source>
        <dbReference type="ARBA" id="ARBA00022729"/>
    </source>
</evidence>
<dbReference type="GO" id="GO:0043165">
    <property type="term" value="P:Gram-negative-bacterium-type cell outer membrane assembly"/>
    <property type="evidence" value="ECO:0007669"/>
    <property type="project" value="UniProtKB-UniRule"/>
</dbReference>
<feature type="domain" description="Pyrrolo-quinoline quinone repeat" evidence="6">
    <location>
        <begin position="81"/>
        <end position="311"/>
    </location>
</feature>
<keyword evidence="3 4" id="KW-0998">Cell outer membrane</keyword>
<dbReference type="InterPro" id="IPR002372">
    <property type="entry name" value="PQQ_rpt_dom"/>
</dbReference>
<dbReference type="SUPFAM" id="SSF50998">
    <property type="entry name" value="Quinoprotein alcohol dehydrogenase-like"/>
    <property type="match status" value="1"/>
</dbReference>
<evidence type="ECO:0000259" key="6">
    <source>
        <dbReference type="Pfam" id="PF13360"/>
    </source>
</evidence>
<accession>A0A370CJS3</accession>
<dbReference type="InterPro" id="IPR011047">
    <property type="entry name" value="Quinoprotein_ADH-like_sf"/>
</dbReference>
<comment type="subunit">
    <text evidence="4">Part of the Bam complex.</text>
</comment>
<dbReference type="Gene3D" id="2.130.10.10">
    <property type="entry name" value="YVTN repeat-like/Quinoprotein amine dehydrogenase"/>
    <property type="match status" value="1"/>
</dbReference>
<dbReference type="InterPro" id="IPR018391">
    <property type="entry name" value="PQQ_b-propeller_rpt"/>
</dbReference>
<keyword evidence="4" id="KW-0449">Lipoprotein</keyword>
<dbReference type="Pfam" id="PF13360">
    <property type="entry name" value="PQQ_2"/>
    <property type="match status" value="1"/>
</dbReference>
<dbReference type="PROSITE" id="PS51257">
    <property type="entry name" value="PROKAR_LIPOPROTEIN"/>
    <property type="match status" value="1"/>
</dbReference>
<reference evidence="7 8" key="1">
    <citation type="journal article" date="2017" name="Int. J. Syst. Evol. Microbiol.">
        <title>Aquarickettsiella crustaci n. gen. n. sp. (Gammaproteobacteria: Legionellales: Coxiellaceae); a bacterial pathogen of the freshwater crustacean: Gammarus fossarum (Malacostraca: Amphipoda).</title>
        <authorList>
            <person name="Bojko J."/>
            <person name="Dunn A.M."/>
            <person name="Stebbing P.D."/>
            <person name="Van Aerle R."/>
            <person name="Bacela-Spychalska K."/>
            <person name="Bean T.P."/>
            <person name="Stentiford G.D."/>
        </authorList>
    </citation>
    <scope>NUCLEOTIDE SEQUENCE [LARGE SCALE GENOMIC DNA]</scope>
    <source>
        <strain evidence="7">RA15029</strain>
    </source>
</reference>
<dbReference type="GO" id="GO:0051205">
    <property type="term" value="P:protein insertion into membrane"/>
    <property type="evidence" value="ECO:0007669"/>
    <property type="project" value="UniProtKB-UniRule"/>
</dbReference>
<gene>
    <name evidence="4 7" type="primary">bamB</name>
    <name evidence="7" type="ORF">CFE62_000310</name>
</gene>
<comment type="caution">
    <text evidence="7">The sequence shown here is derived from an EMBL/GenBank/DDBJ whole genome shotgun (WGS) entry which is preliminary data.</text>
</comment>
<evidence type="ECO:0000256" key="4">
    <source>
        <dbReference type="HAMAP-Rule" id="MF_00923"/>
    </source>
</evidence>